<keyword evidence="1" id="KW-0732">Signal</keyword>
<evidence type="ECO:0000256" key="1">
    <source>
        <dbReference type="SAM" id="SignalP"/>
    </source>
</evidence>
<reference evidence="2" key="1">
    <citation type="submission" date="2018-01" db="EMBL/GenBank/DDBJ databases">
        <title>An insight into the sialome of Amazonian anophelines.</title>
        <authorList>
            <person name="Ribeiro J.M."/>
            <person name="Scarpassa V."/>
            <person name="Calvo E."/>
        </authorList>
    </citation>
    <scope>NUCLEOTIDE SEQUENCE</scope>
    <source>
        <tissue evidence="2">Salivary glands</tissue>
    </source>
</reference>
<accession>A0A2M4B1M7</accession>
<evidence type="ECO:0000313" key="2">
    <source>
        <dbReference type="EMBL" id="MBW46936.1"/>
    </source>
</evidence>
<dbReference type="AlphaFoldDB" id="A0A2M4B1M7"/>
<sequence length="171" mass="19751">MHLWLVLLLRLAVMQLKMVILASSAVGHTFDAANEKLLQIIGAVLEVLFEHLLQLLLIAHSLLLLLFNKPICFGRFFLGNNVLFVDRDLNRWSAFLEVLVRGYAPYDLGTVWEMLLTVRSYQLPVLADRGRTVLALLALPAVLPLGRIDQIGQILIDQHGGRWRWWWWCRW</sequence>
<feature type="chain" id="PRO_5014779183" evidence="1">
    <location>
        <begin position="23"/>
        <end position="171"/>
    </location>
</feature>
<name>A0A2M4B1M7_9DIPT</name>
<organism evidence="2">
    <name type="scientific">Anopheles triannulatus</name>
    <dbReference type="NCBI Taxonomy" id="58253"/>
    <lineage>
        <taxon>Eukaryota</taxon>
        <taxon>Metazoa</taxon>
        <taxon>Ecdysozoa</taxon>
        <taxon>Arthropoda</taxon>
        <taxon>Hexapoda</taxon>
        <taxon>Insecta</taxon>
        <taxon>Pterygota</taxon>
        <taxon>Neoptera</taxon>
        <taxon>Endopterygota</taxon>
        <taxon>Diptera</taxon>
        <taxon>Nematocera</taxon>
        <taxon>Culicoidea</taxon>
        <taxon>Culicidae</taxon>
        <taxon>Anophelinae</taxon>
        <taxon>Anopheles</taxon>
    </lineage>
</organism>
<proteinExistence type="predicted"/>
<dbReference type="EMBL" id="GGFK01013615">
    <property type="protein sequence ID" value="MBW46936.1"/>
    <property type="molecule type" value="Transcribed_RNA"/>
</dbReference>
<feature type="signal peptide" evidence="1">
    <location>
        <begin position="1"/>
        <end position="22"/>
    </location>
</feature>
<protein>
    <submittedName>
        <fullName evidence="2">Putative secreted protein</fullName>
    </submittedName>
</protein>